<dbReference type="EMBL" id="JAABNR010000001">
    <property type="protein sequence ID" value="NBZ86272.1"/>
    <property type="molecule type" value="Genomic_DNA"/>
</dbReference>
<protein>
    <submittedName>
        <fullName evidence="2">Transglutaminase family protein</fullName>
    </submittedName>
</protein>
<evidence type="ECO:0000313" key="3">
    <source>
        <dbReference type="Proteomes" id="UP001193501"/>
    </source>
</evidence>
<dbReference type="RefSeq" id="WP_168773062.1">
    <property type="nucleotide sequence ID" value="NZ_JAABNR010000001.1"/>
</dbReference>
<dbReference type="AlphaFoldDB" id="A0AAE5BTK0"/>
<proteinExistence type="predicted"/>
<keyword evidence="3" id="KW-1185">Reference proteome</keyword>
<dbReference type="SUPFAM" id="SSF54001">
    <property type="entry name" value="Cysteine proteinases"/>
    <property type="match status" value="1"/>
</dbReference>
<reference evidence="2" key="1">
    <citation type="submission" date="2020-01" db="EMBL/GenBank/DDBJ databases">
        <authorList>
            <person name="Chen W.-M."/>
        </authorList>
    </citation>
    <scope>NUCLEOTIDE SEQUENCE</scope>
    <source>
        <strain evidence="2">CYK-10</strain>
    </source>
</reference>
<dbReference type="InterPro" id="IPR002931">
    <property type="entry name" value="Transglutaminase-like"/>
</dbReference>
<name>A0AAE5BTK0_9RHOB</name>
<evidence type="ECO:0000313" key="2">
    <source>
        <dbReference type="EMBL" id="NBZ86272.1"/>
    </source>
</evidence>
<dbReference type="SMART" id="SM00460">
    <property type="entry name" value="TGc"/>
    <property type="match status" value="1"/>
</dbReference>
<accession>A0AAE5BTK0</accession>
<dbReference type="Pfam" id="PF08379">
    <property type="entry name" value="Bact_transglu_N"/>
    <property type="match status" value="1"/>
</dbReference>
<feature type="domain" description="Transglutaminase-like" evidence="1">
    <location>
        <begin position="176"/>
        <end position="247"/>
    </location>
</feature>
<evidence type="ECO:0000259" key="1">
    <source>
        <dbReference type="SMART" id="SM00460"/>
    </source>
</evidence>
<comment type="caution">
    <text evidence="2">The sequence shown here is derived from an EMBL/GenBank/DDBJ whole genome shotgun (WGS) entry which is preliminary data.</text>
</comment>
<dbReference type="Proteomes" id="UP001193501">
    <property type="component" value="Unassembled WGS sequence"/>
</dbReference>
<dbReference type="PANTHER" id="PTHR33490">
    <property type="entry name" value="BLR5614 PROTEIN-RELATED"/>
    <property type="match status" value="1"/>
</dbReference>
<dbReference type="InterPro" id="IPR038765">
    <property type="entry name" value="Papain-like_cys_pep_sf"/>
</dbReference>
<gene>
    <name evidence="2" type="ORF">GV832_01660</name>
</gene>
<sequence length="300" mass="32043">MIYDLKLVIAYEFDRPTGGGRQHLRISPADVPGEQTPLRQDITILPAPRERRSFTDFWGTEVLELVMPPGLTECRIALTARVIRHDPGPALDISPPPSGLGAELAEVCTLGGSSPQHFLGPSPRIPPDEAITAFAARAMAKAPTTRSAIEALGRALHAHMTFDAKATEVDTPPSVAFALRRGVCQDLAQIMIAGLRAQGIPAGYVAGYLRTLPPPGKPRLEGADAMHAWVTAWAGIETGWLAYDPTNACWAGIDHLTVGQGRDYGDVAPVTGSLRTEGGQRGTHAVDLVDVAATSRRREV</sequence>
<organism evidence="2 3">
    <name type="scientific">Stagnihabitans tardus</name>
    <dbReference type="NCBI Taxonomy" id="2699202"/>
    <lineage>
        <taxon>Bacteria</taxon>
        <taxon>Pseudomonadati</taxon>
        <taxon>Pseudomonadota</taxon>
        <taxon>Alphaproteobacteria</taxon>
        <taxon>Rhodobacterales</taxon>
        <taxon>Paracoccaceae</taxon>
        <taxon>Stagnihabitans</taxon>
    </lineage>
</organism>
<dbReference type="InterPro" id="IPR013589">
    <property type="entry name" value="Bac_transglu_N"/>
</dbReference>
<dbReference type="PANTHER" id="PTHR33490:SF7">
    <property type="entry name" value="BLR2979 PROTEIN"/>
    <property type="match status" value="1"/>
</dbReference>
<dbReference type="Gene3D" id="3.10.620.30">
    <property type="match status" value="1"/>
</dbReference>
<dbReference type="Pfam" id="PF01841">
    <property type="entry name" value="Transglut_core"/>
    <property type="match status" value="1"/>
</dbReference>